<reference evidence="2" key="2">
    <citation type="journal article" date="2014" name="ISME J.">
        <title>Microbial stratification in low pH oxic and suboxic macroscopic growths along an acid mine drainage.</title>
        <authorList>
            <person name="Mendez-Garcia C."/>
            <person name="Mesa V."/>
            <person name="Sprenger R.R."/>
            <person name="Richter M."/>
            <person name="Diez M.S."/>
            <person name="Solano J."/>
            <person name="Bargiela R."/>
            <person name="Golyshina O.V."/>
            <person name="Manteca A."/>
            <person name="Ramos J.L."/>
            <person name="Gallego J.R."/>
            <person name="Llorente I."/>
            <person name="Martins Dos Santos V.A."/>
            <person name="Jensen O.N."/>
            <person name="Pelaez A.I."/>
            <person name="Sanchez J."/>
            <person name="Ferrer M."/>
        </authorList>
    </citation>
    <scope>NUCLEOTIDE SEQUENCE</scope>
</reference>
<dbReference type="PANTHER" id="PTHR11959:SF1">
    <property type="entry name" value="4-HYDROXYPHENYLPYRUVATE DIOXYGENASE"/>
    <property type="match status" value="1"/>
</dbReference>
<protein>
    <submittedName>
        <fullName evidence="2">4-hydroxyphenylpyruvate dioxygenase</fullName>
    </submittedName>
</protein>
<dbReference type="InterPro" id="IPR005956">
    <property type="entry name" value="4OHPhenylPyrv_dOase"/>
</dbReference>
<reference evidence="2" key="1">
    <citation type="submission" date="2013-08" db="EMBL/GenBank/DDBJ databases">
        <authorList>
            <person name="Mendez C."/>
            <person name="Richter M."/>
            <person name="Ferrer M."/>
            <person name="Sanchez J."/>
        </authorList>
    </citation>
    <scope>NUCLEOTIDE SEQUENCE</scope>
</reference>
<feature type="region of interest" description="Disordered" evidence="1">
    <location>
        <begin position="1"/>
        <end position="27"/>
    </location>
</feature>
<keyword evidence="2" id="KW-0670">Pyruvate</keyword>
<comment type="caution">
    <text evidence="2">The sequence shown here is derived from an EMBL/GenBank/DDBJ whole genome shotgun (WGS) entry which is preliminary data.</text>
</comment>
<proteinExistence type="predicted"/>
<dbReference type="GO" id="GO:0003868">
    <property type="term" value="F:4-hydroxyphenylpyruvate dioxygenase activity"/>
    <property type="evidence" value="ECO:0007669"/>
    <property type="project" value="InterPro"/>
</dbReference>
<evidence type="ECO:0000313" key="2">
    <source>
        <dbReference type="EMBL" id="EQD45823.1"/>
    </source>
</evidence>
<feature type="non-terminal residue" evidence="2">
    <location>
        <position position="1"/>
    </location>
</feature>
<dbReference type="GO" id="GO:0006572">
    <property type="term" value="P:L-tyrosine catabolic process"/>
    <property type="evidence" value="ECO:0007669"/>
    <property type="project" value="TreeGrafter"/>
</dbReference>
<evidence type="ECO:0000256" key="1">
    <source>
        <dbReference type="SAM" id="MobiDB-lite"/>
    </source>
</evidence>
<dbReference type="AlphaFoldDB" id="T0ZMA8"/>
<dbReference type="SUPFAM" id="SSF54593">
    <property type="entry name" value="Glyoxalase/Bleomycin resistance protein/Dihydroxybiphenyl dioxygenase"/>
    <property type="match status" value="1"/>
</dbReference>
<dbReference type="InterPro" id="IPR029068">
    <property type="entry name" value="Glyas_Bleomycin-R_OHBP_Dase"/>
</dbReference>
<keyword evidence="2" id="KW-0223">Dioxygenase</keyword>
<name>T0ZMA8_9ZZZZ</name>
<dbReference type="EMBL" id="AUZY01008462">
    <property type="protein sequence ID" value="EQD45823.1"/>
    <property type="molecule type" value="Genomic_DNA"/>
</dbReference>
<accession>T0ZMA8</accession>
<keyword evidence="2" id="KW-0560">Oxidoreductase</keyword>
<organism evidence="2">
    <name type="scientific">mine drainage metagenome</name>
    <dbReference type="NCBI Taxonomy" id="410659"/>
    <lineage>
        <taxon>unclassified sequences</taxon>
        <taxon>metagenomes</taxon>
        <taxon>ecological metagenomes</taxon>
    </lineage>
</organism>
<dbReference type="Gene3D" id="3.10.180.10">
    <property type="entry name" value="2,3-Dihydroxybiphenyl 1,2-Dioxygenase, domain 1"/>
    <property type="match status" value="3"/>
</dbReference>
<dbReference type="PANTHER" id="PTHR11959">
    <property type="entry name" value="4-HYDROXYPHENYLPYRUVATE DIOXYGENASE"/>
    <property type="match status" value="1"/>
</dbReference>
<gene>
    <name evidence="2" type="ORF">B1B_12883</name>
</gene>
<sequence length="245" mass="26868">AASAYHDAVARAARPASEPHAVEDQSGAIRPAPVKILGDIVHALLERSEYEGPFRPGYRAEFSPDSGAGPQAVDHRVCNVESHRHERVDGHNLGFGSDAFPEFDDNDEAALSSRVVRGGRGGSLTVPIDQPVEGARCSRVDQYLDCHHRPGVQQSALHTRDTVETVGRLRQLNLREHRDRHGCLLRTFTRPGEDRSTRCFEVIRRKGCCGLGNGSYHALSQAIEPEQGGTRQPLIYSLLPGARSR</sequence>